<sequence length="207" mass="23761">MQYDPGMRLFVGIEIPPPVKDQISLWWEEVRGHLDPDHWRPVAPHLWHMTLAFYGDVSGGEVDDLSEELAECARSAVAMTLKTGGYGLFPKPSKPRVFWAGVREASGDSKLKHLARCCRRAGHDTVRKRTAREAAFQAHITVARIRAHAGMMNMERLQMMADVPELEWRVDRINLYQSILRPEGPQYRRLETFELNGSSYRTRGKYV</sequence>
<dbReference type="EC" id="3.1.4.58" evidence="2"/>
<evidence type="ECO:0000313" key="4">
    <source>
        <dbReference type="EMBL" id="ATX79947.1"/>
    </source>
</evidence>
<gene>
    <name evidence="4" type="ORF">Ga0123461_1533</name>
</gene>
<keyword evidence="5" id="KW-1185">Reference proteome</keyword>
<dbReference type="Gene3D" id="3.90.1140.10">
    <property type="entry name" value="Cyclic phosphodiesterase"/>
    <property type="match status" value="1"/>
</dbReference>
<dbReference type="GO" id="GO:0004113">
    <property type="term" value="F:2',3'-cyclic-nucleotide 3'-phosphodiesterase activity"/>
    <property type="evidence" value="ECO:0007669"/>
    <property type="project" value="InterPro"/>
</dbReference>
<evidence type="ECO:0000256" key="1">
    <source>
        <dbReference type="ARBA" id="ARBA00022801"/>
    </source>
</evidence>
<evidence type="ECO:0000259" key="3">
    <source>
        <dbReference type="Pfam" id="PF02834"/>
    </source>
</evidence>
<organism evidence="4 5">
    <name type="scientific">Mariprofundus aestuarium</name>
    <dbReference type="NCBI Taxonomy" id="1921086"/>
    <lineage>
        <taxon>Bacteria</taxon>
        <taxon>Pseudomonadati</taxon>
        <taxon>Pseudomonadota</taxon>
        <taxon>Candidatius Mariprofundia</taxon>
        <taxon>Mariprofundales</taxon>
        <taxon>Mariprofundaceae</taxon>
        <taxon>Mariprofundus</taxon>
    </lineage>
</organism>
<dbReference type="InterPro" id="IPR014051">
    <property type="entry name" value="Phosphoesterase_HXTX"/>
</dbReference>
<comment type="catalytic activity">
    <reaction evidence="2">
        <text>a 3'-end 2',3'-cyclophospho-ribonucleotide-RNA + H2O = a 3'-end 2'-phospho-ribonucleotide-RNA + H(+)</text>
        <dbReference type="Rhea" id="RHEA:11828"/>
        <dbReference type="Rhea" id="RHEA-COMP:10464"/>
        <dbReference type="Rhea" id="RHEA-COMP:17353"/>
        <dbReference type="ChEBI" id="CHEBI:15377"/>
        <dbReference type="ChEBI" id="CHEBI:15378"/>
        <dbReference type="ChEBI" id="CHEBI:83064"/>
        <dbReference type="ChEBI" id="CHEBI:173113"/>
        <dbReference type="EC" id="3.1.4.58"/>
    </reaction>
</comment>
<dbReference type="PANTHER" id="PTHR35561">
    <property type="entry name" value="RNA 2',3'-CYCLIC PHOSPHODIESTERASE"/>
    <property type="match status" value="1"/>
</dbReference>
<feature type="short sequence motif" description="HXTX 2" evidence="2">
    <location>
        <begin position="139"/>
        <end position="142"/>
    </location>
</feature>
<dbReference type="Proteomes" id="UP000231701">
    <property type="component" value="Chromosome"/>
</dbReference>
<dbReference type="GO" id="GO:0008664">
    <property type="term" value="F:RNA 2',3'-cyclic 3'-phosphodiesterase activity"/>
    <property type="evidence" value="ECO:0007669"/>
    <property type="project" value="UniProtKB-EC"/>
</dbReference>
<dbReference type="HAMAP" id="MF_01940">
    <property type="entry name" value="RNA_CPDase"/>
    <property type="match status" value="1"/>
</dbReference>
<feature type="short sequence motif" description="HXTX 1" evidence="2">
    <location>
        <begin position="48"/>
        <end position="51"/>
    </location>
</feature>
<dbReference type="SUPFAM" id="SSF55144">
    <property type="entry name" value="LigT-like"/>
    <property type="match status" value="1"/>
</dbReference>
<feature type="active site" description="Proton acceptor" evidence="2">
    <location>
        <position position="139"/>
    </location>
</feature>
<comment type="similarity">
    <text evidence="2">Belongs to the 2H phosphoesterase superfamily. ThpR family.</text>
</comment>
<dbReference type="PANTHER" id="PTHR35561:SF1">
    <property type="entry name" value="RNA 2',3'-CYCLIC PHOSPHODIESTERASE"/>
    <property type="match status" value="1"/>
</dbReference>
<protein>
    <recommendedName>
        <fullName evidence="2">RNA 2',3'-cyclic phosphodiesterase</fullName>
        <shortName evidence="2">RNA 2',3'-CPDase</shortName>
        <ecNumber evidence="2">3.1.4.58</ecNumber>
    </recommendedName>
</protein>
<dbReference type="InterPro" id="IPR009097">
    <property type="entry name" value="Cyclic_Pdiesterase"/>
</dbReference>
<keyword evidence="4" id="KW-0436">Ligase</keyword>
<feature type="domain" description="Phosphoesterase HXTX" evidence="3">
    <location>
        <begin position="13"/>
        <end position="99"/>
    </location>
</feature>
<feature type="active site" description="Proton donor" evidence="2">
    <location>
        <position position="48"/>
    </location>
</feature>
<evidence type="ECO:0000256" key="2">
    <source>
        <dbReference type="HAMAP-Rule" id="MF_01940"/>
    </source>
</evidence>
<dbReference type="RefSeq" id="WP_232710091.1">
    <property type="nucleotide sequence ID" value="NZ_CP018799.1"/>
</dbReference>
<name>A0A2K8KYA3_MARES</name>
<dbReference type="Pfam" id="PF02834">
    <property type="entry name" value="LigT_PEase"/>
    <property type="match status" value="1"/>
</dbReference>
<keyword evidence="1 2" id="KW-0378">Hydrolase</keyword>
<dbReference type="InterPro" id="IPR004175">
    <property type="entry name" value="RNA_CPDase"/>
</dbReference>
<evidence type="ECO:0000313" key="5">
    <source>
        <dbReference type="Proteomes" id="UP000231701"/>
    </source>
</evidence>
<accession>A0A2K8KYA3</accession>
<proteinExistence type="inferred from homology"/>
<dbReference type="KEGG" id="maes:Ga0123461_1533"/>
<dbReference type="AlphaFoldDB" id="A0A2K8KYA3"/>
<reference evidence="4 5" key="1">
    <citation type="submission" date="2016-12" db="EMBL/GenBank/DDBJ databases">
        <title>Isolation and genomic insights into novel planktonic Zetaproteobacteria from stratified waters of the Chesapeake Bay.</title>
        <authorList>
            <person name="McAllister S.M."/>
            <person name="Kato S."/>
            <person name="Chan C.S."/>
            <person name="Chiu B.K."/>
            <person name="Field E.K."/>
        </authorList>
    </citation>
    <scope>NUCLEOTIDE SEQUENCE [LARGE SCALE GENOMIC DNA]</scope>
    <source>
        <strain evidence="4 5">CP-5</strain>
    </source>
</reference>
<dbReference type="GO" id="GO:0016874">
    <property type="term" value="F:ligase activity"/>
    <property type="evidence" value="ECO:0007669"/>
    <property type="project" value="UniProtKB-KW"/>
</dbReference>
<comment type="function">
    <text evidence="2">Hydrolyzes RNA 2',3'-cyclic phosphodiester to an RNA 2'-phosphomonoester.</text>
</comment>
<dbReference type="NCBIfam" id="TIGR02258">
    <property type="entry name" value="2_5_ligase"/>
    <property type="match status" value="1"/>
</dbReference>
<dbReference type="EMBL" id="CP018799">
    <property type="protein sequence ID" value="ATX79947.1"/>
    <property type="molecule type" value="Genomic_DNA"/>
</dbReference>